<comment type="catalytic activity">
    <reaction evidence="4 5">
        <text>glutathione = L-cysteinylglycine + 5-oxo-L-proline</text>
        <dbReference type="Rhea" id="RHEA:47724"/>
        <dbReference type="ChEBI" id="CHEBI:57925"/>
        <dbReference type="ChEBI" id="CHEBI:58402"/>
        <dbReference type="ChEBI" id="CHEBI:61694"/>
        <dbReference type="EC" id="4.3.2.7"/>
    </reaction>
</comment>
<evidence type="ECO:0000256" key="2">
    <source>
        <dbReference type="ARBA" id="ARBA00023239"/>
    </source>
</evidence>
<comment type="similarity">
    <text evidence="1">Belongs to the gamma-glutamylcyclotransferase family. ChaC subfamily.</text>
</comment>
<dbReference type="InterPro" id="IPR036568">
    <property type="entry name" value="GGCT-like_sf"/>
</dbReference>
<dbReference type="Gene3D" id="3.10.490.10">
    <property type="entry name" value="Gamma-glutamyl cyclotransferase-like"/>
    <property type="match status" value="1"/>
</dbReference>
<comment type="function">
    <text evidence="3 5">Catalyzes the cleavage of glutathione into 5-oxo-L-proline and a Cys-Gly dipeptide. Acts specifically on glutathione, but not on other gamma-glutamyl peptides.</text>
</comment>
<dbReference type="Proteomes" id="UP000694565">
    <property type="component" value="Unplaced"/>
</dbReference>
<dbReference type="InterPro" id="IPR006840">
    <property type="entry name" value="ChaC"/>
</dbReference>
<dbReference type="Ensembl" id="ENSCLMT00005037977.1">
    <property type="protein sequence ID" value="ENSCLMP00005036535.1"/>
    <property type="gene ID" value="ENSCLMG00005017453.1"/>
</dbReference>
<name>A0A8C3A3H7_CYCLU</name>
<evidence type="ECO:0000256" key="1">
    <source>
        <dbReference type="ARBA" id="ARBA00009662"/>
    </source>
</evidence>
<keyword evidence="7" id="KW-1185">Reference proteome</keyword>
<dbReference type="CTD" id="494143"/>
<dbReference type="GO" id="GO:0006751">
    <property type="term" value="P:glutathione catabolic process"/>
    <property type="evidence" value="ECO:0007669"/>
    <property type="project" value="UniProtKB-UniRule"/>
</dbReference>
<dbReference type="PANTHER" id="PTHR12192:SF2">
    <property type="entry name" value="GLUTATHIONE-SPECIFIC GAMMA-GLUTAMYLCYCLOTRANSFERASE 2"/>
    <property type="match status" value="1"/>
</dbReference>
<protein>
    <recommendedName>
        <fullName evidence="5">Gamma-glutamylcyclotransferase</fullName>
        <ecNumber evidence="5">4.3.2.7</ecNumber>
    </recommendedName>
</protein>
<sequence>MWVFGYGSLIWKVDFPYEEKIIGYIKGFSRRFWQGSTDHRGVPGKPGRVVTLVEDPEGCVWGVAYKLPTGREQEVKSYLDYREKNGYQVISVTFHPRPPLSPPPSQMLLYIGSQDNPDYLGPAPLEEIANQIVDSTGPSGQNTEYLFQLADAVRTILPEDSDTHLFSLESLVRERLHNGQKHSHTQMG</sequence>
<dbReference type="GO" id="GO:0005737">
    <property type="term" value="C:cytoplasm"/>
    <property type="evidence" value="ECO:0007669"/>
    <property type="project" value="TreeGrafter"/>
</dbReference>
<dbReference type="AlphaFoldDB" id="A0A8C3A3H7"/>
<dbReference type="GeneTree" id="ENSGT00390000003855"/>
<evidence type="ECO:0000313" key="6">
    <source>
        <dbReference type="Ensembl" id="ENSCLMP00005036535.1"/>
    </source>
</evidence>
<dbReference type="SUPFAM" id="SSF110857">
    <property type="entry name" value="Gamma-glutamyl cyclotransferase-like"/>
    <property type="match status" value="1"/>
</dbReference>
<dbReference type="FunFam" id="3.10.490.10:FF:000003">
    <property type="entry name" value="Gamma-glutamylcyclotransferase"/>
    <property type="match status" value="1"/>
</dbReference>
<dbReference type="KEGG" id="clum:117748664"/>
<organism evidence="6 7">
    <name type="scientific">Cyclopterus lumpus</name>
    <name type="common">Lumpsucker</name>
    <dbReference type="NCBI Taxonomy" id="8103"/>
    <lineage>
        <taxon>Eukaryota</taxon>
        <taxon>Metazoa</taxon>
        <taxon>Chordata</taxon>
        <taxon>Craniata</taxon>
        <taxon>Vertebrata</taxon>
        <taxon>Euteleostomi</taxon>
        <taxon>Actinopterygii</taxon>
        <taxon>Neopterygii</taxon>
        <taxon>Teleostei</taxon>
        <taxon>Neoteleostei</taxon>
        <taxon>Acanthomorphata</taxon>
        <taxon>Eupercaria</taxon>
        <taxon>Perciformes</taxon>
        <taxon>Cottioidei</taxon>
        <taxon>Cottales</taxon>
        <taxon>Cyclopteridae</taxon>
        <taxon>Cyclopterus</taxon>
    </lineage>
</organism>
<dbReference type="InterPro" id="IPR013024">
    <property type="entry name" value="GGCT-like"/>
</dbReference>
<reference evidence="6" key="2">
    <citation type="submission" date="2025-09" db="UniProtKB">
        <authorList>
            <consortium name="Ensembl"/>
        </authorList>
    </citation>
    <scope>IDENTIFICATION</scope>
</reference>
<evidence type="ECO:0000256" key="5">
    <source>
        <dbReference type="RuleBase" id="RU363081"/>
    </source>
</evidence>
<gene>
    <name evidence="6" type="primary">chac2</name>
</gene>
<dbReference type="PANTHER" id="PTHR12192">
    <property type="entry name" value="CATION TRANSPORT PROTEIN CHAC-RELATED"/>
    <property type="match status" value="1"/>
</dbReference>
<evidence type="ECO:0000256" key="3">
    <source>
        <dbReference type="ARBA" id="ARBA00045227"/>
    </source>
</evidence>
<evidence type="ECO:0000256" key="4">
    <source>
        <dbReference type="ARBA" id="ARBA00048073"/>
    </source>
</evidence>
<dbReference type="Pfam" id="PF04752">
    <property type="entry name" value="ChaC"/>
    <property type="match status" value="1"/>
</dbReference>
<dbReference type="GeneID" id="117748664"/>
<dbReference type="EC" id="4.3.2.7" evidence="5"/>
<dbReference type="OrthoDB" id="1933483at2759"/>
<dbReference type="RefSeq" id="XP_034414528.1">
    <property type="nucleotide sequence ID" value="XM_034558637.1"/>
</dbReference>
<reference evidence="6" key="1">
    <citation type="submission" date="2025-08" db="UniProtKB">
        <authorList>
            <consortium name="Ensembl"/>
        </authorList>
    </citation>
    <scope>IDENTIFICATION</scope>
</reference>
<keyword evidence="2 5" id="KW-0456">Lyase</keyword>
<evidence type="ECO:0000313" key="7">
    <source>
        <dbReference type="Proteomes" id="UP000694565"/>
    </source>
</evidence>
<accession>A0A8C3A3H7</accession>
<dbReference type="CDD" id="cd06661">
    <property type="entry name" value="GGCT_like"/>
    <property type="match status" value="1"/>
</dbReference>
<proteinExistence type="inferred from homology"/>
<dbReference type="GO" id="GO:0003839">
    <property type="term" value="F:gamma-glutamylcyclotransferase activity"/>
    <property type="evidence" value="ECO:0007669"/>
    <property type="project" value="UniProtKB-UniRule"/>
</dbReference>
<dbReference type="GO" id="GO:0061928">
    <property type="term" value="F:glutathione specific gamma-glutamylcyclotransferase activity"/>
    <property type="evidence" value="ECO:0007669"/>
    <property type="project" value="UniProtKB-EC"/>
</dbReference>